<keyword evidence="1" id="KW-0479">Metal-binding</keyword>
<evidence type="ECO:0000256" key="2">
    <source>
        <dbReference type="ARBA" id="ARBA00023004"/>
    </source>
</evidence>
<evidence type="ECO:0000256" key="1">
    <source>
        <dbReference type="ARBA" id="ARBA00022723"/>
    </source>
</evidence>
<name>A0A0U5J759_9BACT</name>
<dbReference type="PANTHER" id="PTHR35303">
    <property type="entry name" value="OS02G0197800 PROTEIN"/>
    <property type="match status" value="1"/>
</dbReference>
<accession>A0A0U5J759</accession>
<organism evidence="4 5">
    <name type="scientific">Candidatus Protochlamydia naegleriophila</name>
    <dbReference type="NCBI Taxonomy" id="389348"/>
    <lineage>
        <taxon>Bacteria</taxon>
        <taxon>Pseudomonadati</taxon>
        <taxon>Chlamydiota</taxon>
        <taxon>Chlamydiia</taxon>
        <taxon>Parachlamydiales</taxon>
        <taxon>Parachlamydiaceae</taxon>
        <taxon>Candidatus Protochlamydia</taxon>
    </lineage>
</organism>
<dbReference type="KEGG" id="pnl:PNK_0276"/>
<dbReference type="STRING" id="389348.PNK_0276"/>
<dbReference type="Gene3D" id="3.30.2020.30">
    <property type="match status" value="1"/>
</dbReference>
<dbReference type="EMBL" id="LN879502">
    <property type="protein sequence ID" value="CUI15913.1"/>
    <property type="molecule type" value="Genomic_DNA"/>
</dbReference>
<dbReference type="InterPro" id="IPR038492">
    <property type="entry name" value="GBBH-like_N_sf"/>
</dbReference>
<evidence type="ECO:0000313" key="4">
    <source>
        <dbReference type="EMBL" id="CUI15913.1"/>
    </source>
</evidence>
<dbReference type="PATRIC" id="fig|389348.3.peg.313"/>
<dbReference type="Pfam" id="PF06155">
    <property type="entry name" value="GBBH-like_N"/>
    <property type="match status" value="1"/>
</dbReference>
<dbReference type="InParanoid" id="A0A0U5J759"/>
<protein>
    <recommendedName>
        <fullName evidence="3">Gamma-butyrobetaine hydroxylase-like N-terminal domain-containing protein</fullName>
    </recommendedName>
</protein>
<evidence type="ECO:0000313" key="5">
    <source>
        <dbReference type="Proteomes" id="UP000069902"/>
    </source>
</evidence>
<gene>
    <name evidence="4" type="ORF">PNK_0276</name>
</gene>
<dbReference type="AlphaFoldDB" id="A0A0U5J759"/>
<feature type="domain" description="Gamma-butyrobetaine hydroxylase-like N-terminal" evidence="3">
    <location>
        <begin position="19"/>
        <end position="102"/>
    </location>
</feature>
<dbReference type="GO" id="GO:0046872">
    <property type="term" value="F:metal ion binding"/>
    <property type="evidence" value="ECO:0007669"/>
    <property type="project" value="UniProtKB-KW"/>
</dbReference>
<proteinExistence type="predicted"/>
<reference evidence="5" key="1">
    <citation type="submission" date="2015-09" db="EMBL/GenBank/DDBJ databases">
        <authorList>
            <person name="Bertelli C."/>
        </authorList>
    </citation>
    <scope>NUCLEOTIDE SEQUENCE [LARGE SCALE GENOMIC DNA]</scope>
    <source>
        <strain evidence="5">KNic</strain>
    </source>
</reference>
<dbReference type="Proteomes" id="UP000069902">
    <property type="component" value="Chromosome cPNK"/>
</dbReference>
<keyword evidence="5" id="KW-1185">Reference proteome</keyword>
<keyword evidence="2" id="KW-0408">Iron</keyword>
<dbReference type="InterPro" id="IPR010376">
    <property type="entry name" value="GBBH-like_N"/>
</dbReference>
<evidence type="ECO:0000259" key="3">
    <source>
        <dbReference type="Pfam" id="PF06155"/>
    </source>
</evidence>
<sequence length="107" mass="12331">MEGDEANMNSPLAIRQIRQKDNHTFSIVWSDQKEQDFHLRDLQKNCPCANCVDEVTGQRLLHPESIKENVRAVAIRNVGRYGLQIQFTSGCSMGIYSFEMLRQMRVS</sequence>